<keyword evidence="3" id="KW-1185">Reference proteome</keyword>
<name>A0A165QVU5_9APHY</name>
<gene>
    <name evidence="2" type="ORF">DAEQUDRAFT_725981</name>
</gene>
<dbReference type="AlphaFoldDB" id="A0A165QVU5"/>
<proteinExistence type="predicted"/>
<sequence length="142" mass="17025">MHLDLRKNPSTLRFRGLERAINPWDFTRFACEPPVPSMRLYNNHFPWYIDVESSNPAGVTLHDLFSAVWLAMMTPISQADWWNNEMDETTRERITRAWTERCVDEAERQNGVRRVDFLMERYLLLGFEKGRDGMWEMKVKRQ</sequence>
<dbReference type="Proteomes" id="UP000076727">
    <property type="component" value="Unassembled WGS sequence"/>
</dbReference>
<evidence type="ECO:0000259" key="1">
    <source>
        <dbReference type="Pfam" id="PF20415"/>
    </source>
</evidence>
<evidence type="ECO:0000313" key="2">
    <source>
        <dbReference type="EMBL" id="KZT69997.1"/>
    </source>
</evidence>
<dbReference type="Pfam" id="PF20415">
    <property type="entry name" value="DUF6699"/>
    <property type="match status" value="1"/>
</dbReference>
<dbReference type="EMBL" id="KV429054">
    <property type="protein sequence ID" value="KZT69997.1"/>
    <property type="molecule type" value="Genomic_DNA"/>
</dbReference>
<dbReference type="STRING" id="1314783.A0A165QVU5"/>
<reference evidence="2 3" key="1">
    <citation type="journal article" date="2016" name="Mol. Biol. Evol.">
        <title>Comparative Genomics of Early-Diverging Mushroom-Forming Fungi Provides Insights into the Origins of Lignocellulose Decay Capabilities.</title>
        <authorList>
            <person name="Nagy L.G."/>
            <person name="Riley R."/>
            <person name="Tritt A."/>
            <person name="Adam C."/>
            <person name="Daum C."/>
            <person name="Floudas D."/>
            <person name="Sun H."/>
            <person name="Yadav J.S."/>
            <person name="Pangilinan J."/>
            <person name="Larsson K.H."/>
            <person name="Matsuura K."/>
            <person name="Barry K."/>
            <person name="Labutti K."/>
            <person name="Kuo R."/>
            <person name="Ohm R.A."/>
            <person name="Bhattacharya S.S."/>
            <person name="Shirouzu T."/>
            <person name="Yoshinaga Y."/>
            <person name="Martin F.M."/>
            <person name="Grigoriev I.V."/>
            <person name="Hibbett D.S."/>
        </authorList>
    </citation>
    <scope>NUCLEOTIDE SEQUENCE [LARGE SCALE GENOMIC DNA]</scope>
    <source>
        <strain evidence="2 3">L-15889</strain>
    </source>
</reference>
<dbReference type="InterPro" id="IPR046522">
    <property type="entry name" value="DUF6699"/>
</dbReference>
<protein>
    <recommendedName>
        <fullName evidence="1">DUF6699 domain-containing protein</fullName>
    </recommendedName>
</protein>
<feature type="domain" description="DUF6699" evidence="1">
    <location>
        <begin position="2"/>
        <end position="133"/>
    </location>
</feature>
<evidence type="ECO:0000313" key="3">
    <source>
        <dbReference type="Proteomes" id="UP000076727"/>
    </source>
</evidence>
<accession>A0A165QVU5</accession>
<dbReference type="OrthoDB" id="3265169at2759"/>
<organism evidence="2 3">
    <name type="scientific">Daedalea quercina L-15889</name>
    <dbReference type="NCBI Taxonomy" id="1314783"/>
    <lineage>
        <taxon>Eukaryota</taxon>
        <taxon>Fungi</taxon>
        <taxon>Dikarya</taxon>
        <taxon>Basidiomycota</taxon>
        <taxon>Agaricomycotina</taxon>
        <taxon>Agaricomycetes</taxon>
        <taxon>Polyporales</taxon>
        <taxon>Fomitopsis</taxon>
    </lineage>
</organism>